<dbReference type="EMBL" id="ML213525">
    <property type="protein sequence ID" value="TFK47214.1"/>
    <property type="molecule type" value="Genomic_DNA"/>
</dbReference>
<organism evidence="2 3">
    <name type="scientific">Heliocybe sulcata</name>
    <dbReference type="NCBI Taxonomy" id="5364"/>
    <lineage>
        <taxon>Eukaryota</taxon>
        <taxon>Fungi</taxon>
        <taxon>Dikarya</taxon>
        <taxon>Basidiomycota</taxon>
        <taxon>Agaricomycotina</taxon>
        <taxon>Agaricomycetes</taxon>
        <taxon>Gloeophyllales</taxon>
        <taxon>Gloeophyllaceae</taxon>
        <taxon>Heliocybe</taxon>
    </lineage>
</organism>
<evidence type="ECO:0000256" key="1">
    <source>
        <dbReference type="SAM" id="MobiDB-lite"/>
    </source>
</evidence>
<feature type="region of interest" description="Disordered" evidence="1">
    <location>
        <begin position="145"/>
        <end position="173"/>
    </location>
</feature>
<gene>
    <name evidence="2" type="ORF">OE88DRAFT_827141</name>
</gene>
<accession>A0A5C3MPJ9</accession>
<evidence type="ECO:0000313" key="3">
    <source>
        <dbReference type="Proteomes" id="UP000305948"/>
    </source>
</evidence>
<name>A0A5C3MPJ9_9AGAM</name>
<protein>
    <submittedName>
        <fullName evidence="2">Uncharacterized protein</fullName>
    </submittedName>
</protein>
<sequence length="173" mass="18997">MQIVLAFASCNSESHYSGESPGAGTPWAVIVAQIVRFAQAAHLSKERNRIAAADSVLSNHYLAHHATTQRNPECSPDTASDTQMPTRYLQLASCVRFRWPDPPILGGKRVISVPSPAQILASLPACGIRWRHQICGRHYPTAREGSKYTVRSEQGPRPLKGPGWQALDDRNAM</sequence>
<evidence type="ECO:0000313" key="2">
    <source>
        <dbReference type="EMBL" id="TFK47214.1"/>
    </source>
</evidence>
<keyword evidence="3" id="KW-1185">Reference proteome</keyword>
<proteinExistence type="predicted"/>
<dbReference type="Proteomes" id="UP000305948">
    <property type="component" value="Unassembled WGS sequence"/>
</dbReference>
<reference evidence="2 3" key="1">
    <citation type="journal article" date="2019" name="Nat. Ecol. Evol.">
        <title>Megaphylogeny resolves global patterns of mushroom evolution.</title>
        <authorList>
            <person name="Varga T."/>
            <person name="Krizsan K."/>
            <person name="Foldi C."/>
            <person name="Dima B."/>
            <person name="Sanchez-Garcia M."/>
            <person name="Sanchez-Ramirez S."/>
            <person name="Szollosi G.J."/>
            <person name="Szarkandi J.G."/>
            <person name="Papp V."/>
            <person name="Albert L."/>
            <person name="Andreopoulos W."/>
            <person name="Angelini C."/>
            <person name="Antonin V."/>
            <person name="Barry K.W."/>
            <person name="Bougher N.L."/>
            <person name="Buchanan P."/>
            <person name="Buyck B."/>
            <person name="Bense V."/>
            <person name="Catcheside P."/>
            <person name="Chovatia M."/>
            <person name="Cooper J."/>
            <person name="Damon W."/>
            <person name="Desjardin D."/>
            <person name="Finy P."/>
            <person name="Geml J."/>
            <person name="Haridas S."/>
            <person name="Hughes K."/>
            <person name="Justo A."/>
            <person name="Karasinski D."/>
            <person name="Kautmanova I."/>
            <person name="Kiss B."/>
            <person name="Kocsube S."/>
            <person name="Kotiranta H."/>
            <person name="LaButti K.M."/>
            <person name="Lechner B.E."/>
            <person name="Liimatainen K."/>
            <person name="Lipzen A."/>
            <person name="Lukacs Z."/>
            <person name="Mihaltcheva S."/>
            <person name="Morgado L.N."/>
            <person name="Niskanen T."/>
            <person name="Noordeloos M.E."/>
            <person name="Ohm R.A."/>
            <person name="Ortiz-Santana B."/>
            <person name="Ovrebo C."/>
            <person name="Racz N."/>
            <person name="Riley R."/>
            <person name="Savchenko A."/>
            <person name="Shiryaev A."/>
            <person name="Soop K."/>
            <person name="Spirin V."/>
            <person name="Szebenyi C."/>
            <person name="Tomsovsky M."/>
            <person name="Tulloss R.E."/>
            <person name="Uehling J."/>
            <person name="Grigoriev I.V."/>
            <person name="Vagvolgyi C."/>
            <person name="Papp T."/>
            <person name="Martin F.M."/>
            <person name="Miettinen O."/>
            <person name="Hibbett D.S."/>
            <person name="Nagy L.G."/>
        </authorList>
    </citation>
    <scope>NUCLEOTIDE SEQUENCE [LARGE SCALE GENOMIC DNA]</scope>
    <source>
        <strain evidence="2 3">OMC1185</strain>
    </source>
</reference>
<dbReference type="AlphaFoldDB" id="A0A5C3MPJ9"/>